<dbReference type="OrthoDB" id="62701at2759"/>
<feature type="region of interest" description="Disordered" evidence="6">
    <location>
        <begin position="350"/>
        <end position="382"/>
    </location>
</feature>
<dbReference type="Pfam" id="PF07647">
    <property type="entry name" value="SAM_2"/>
    <property type="match status" value="2"/>
</dbReference>
<feature type="domain" description="SAM" evidence="7">
    <location>
        <begin position="236"/>
        <end position="300"/>
    </location>
</feature>
<dbReference type="PANTHER" id="PTHR22998">
    <property type="entry name" value="SARM1"/>
    <property type="match status" value="1"/>
</dbReference>
<evidence type="ECO:0000256" key="6">
    <source>
        <dbReference type="SAM" id="MobiDB-lite"/>
    </source>
</evidence>
<feature type="coiled-coil region" evidence="5">
    <location>
        <begin position="611"/>
        <end position="638"/>
    </location>
</feature>
<name>X6N6G1_RETFI</name>
<protein>
    <submittedName>
        <fullName evidence="8">Viral A-type inclusion protein</fullName>
    </submittedName>
</protein>
<proteinExistence type="predicted"/>
<comment type="caution">
    <text evidence="8">The sequence shown here is derived from an EMBL/GenBank/DDBJ whole genome shotgun (WGS) entry which is preliminary data.</text>
</comment>
<keyword evidence="2" id="KW-0963">Cytoplasm</keyword>
<dbReference type="GO" id="GO:0005737">
    <property type="term" value="C:cytoplasm"/>
    <property type="evidence" value="ECO:0007669"/>
    <property type="project" value="UniProtKB-SubCell"/>
</dbReference>
<feature type="coiled-coil region" evidence="5">
    <location>
        <begin position="382"/>
        <end position="469"/>
    </location>
</feature>
<dbReference type="GO" id="GO:0034128">
    <property type="term" value="P:negative regulation of MyD88-independent toll-like receptor signaling pathway"/>
    <property type="evidence" value="ECO:0007669"/>
    <property type="project" value="InterPro"/>
</dbReference>
<feature type="coiled-coil region" evidence="5">
    <location>
        <begin position="320"/>
        <end position="347"/>
    </location>
</feature>
<comment type="subcellular location">
    <subcellularLocation>
        <location evidence="1">Cytoplasm</location>
    </subcellularLocation>
</comment>
<feature type="compositionally biased region" description="Low complexity" evidence="6">
    <location>
        <begin position="365"/>
        <end position="378"/>
    </location>
</feature>
<dbReference type="SMART" id="SM00454">
    <property type="entry name" value="SAM"/>
    <property type="match status" value="3"/>
</dbReference>
<keyword evidence="3" id="KW-0677">Repeat</keyword>
<dbReference type="GO" id="GO:0035591">
    <property type="term" value="F:signaling adaptor activity"/>
    <property type="evidence" value="ECO:0007669"/>
    <property type="project" value="InterPro"/>
</dbReference>
<dbReference type="InterPro" id="IPR001660">
    <property type="entry name" value="SAM"/>
</dbReference>
<evidence type="ECO:0000256" key="1">
    <source>
        <dbReference type="ARBA" id="ARBA00004496"/>
    </source>
</evidence>
<keyword evidence="4" id="KW-0378">Hydrolase</keyword>
<dbReference type="EMBL" id="ASPP01011548">
    <property type="protein sequence ID" value="ETO21518.1"/>
    <property type="molecule type" value="Genomic_DNA"/>
</dbReference>
<evidence type="ECO:0000313" key="9">
    <source>
        <dbReference type="Proteomes" id="UP000023152"/>
    </source>
</evidence>
<dbReference type="SUPFAM" id="SSF47769">
    <property type="entry name" value="SAM/Pointed domain"/>
    <property type="match status" value="3"/>
</dbReference>
<evidence type="ECO:0000256" key="5">
    <source>
        <dbReference type="SAM" id="Coils"/>
    </source>
</evidence>
<keyword evidence="9" id="KW-1185">Reference proteome</keyword>
<organism evidence="8 9">
    <name type="scientific">Reticulomyxa filosa</name>
    <dbReference type="NCBI Taxonomy" id="46433"/>
    <lineage>
        <taxon>Eukaryota</taxon>
        <taxon>Sar</taxon>
        <taxon>Rhizaria</taxon>
        <taxon>Retaria</taxon>
        <taxon>Foraminifera</taxon>
        <taxon>Monothalamids</taxon>
        <taxon>Reticulomyxidae</taxon>
        <taxon>Reticulomyxa</taxon>
    </lineage>
</organism>
<sequence>MSGGGGGTLNELQKAHAKRWKVHQVVHWLIQNDMKQYTKAFYEEGIDGDILLNDMSDNLLSQLGVKIVHIGQFKRKLKELKKVIRGATDILLEEETTIVWTFADPDKKNEAKILREELAEERLKVANLEKELEAARKQITDYKEAFQAYKETGIFGPIGEPSAAGSSSDNASESASSIEPLLSMGSQRSQSFSNLALPQSTDIIANNRLVNIIKQKKNDSIQNQTPFAAIENVPEWKNEEVAYWLISINFPQYALSFYNLISDGDMLLHDVDNDTLIEDLNVKKIHSRRILQQIQELRREVLGHWDTEIFEMATTEPDNNRPTKAEIAKLKQQLETLQKEQDQLLHELENGLSSEEINDVKTDETTNPSSSTSNTTNNKGAKNFLSNKISALREERDEVKQQLDALQQKYKDDISANEANIDEMKFALDDLKQRNTQLTQELETAQTHLKQLNIEYENLKKTLAEKKTDPDPKEHLLINDEAKSDANPDNVDITQIVQKVKNMADSDPHFATPANVLEWTQDEVCFWLYQMQVEVYIPQFLKMGIDGNILVGDVNEKWLKEDLAVSKLHITKILRELEKLKAHYYLIERVHFDFTGSFFLIGLSEQQAIQILELTKQLKEERELAHAYETEIAQLKAEMERNDPVAVILLLYLFVALFDTNNNNNNNNNK</sequence>
<dbReference type="GO" id="GO:0048678">
    <property type="term" value="P:response to axon injury"/>
    <property type="evidence" value="ECO:0007669"/>
    <property type="project" value="InterPro"/>
</dbReference>
<reference evidence="8 9" key="1">
    <citation type="journal article" date="2013" name="Curr. Biol.">
        <title>The Genome of the Foraminiferan Reticulomyxa filosa.</title>
        <authorList>
            <person name="Glockner G."/>
            <person name="Hulsmann N."/>
            <person name="Schleicher M."/>
            <person name="Noegel A.A."/>
            <person name="Eichinger L."/>
            <person name="Gallinger C."/>
            <person name="Pawlowski J."/>
            <person name="Sierra R."/>
            <person name="Euteneuer U."/>
            <person name="Pillet L."/>
            <person name="Moustafa A."/>
            <person name="Platzer M."/>
            <person name="Groth M."/>
            <person name="Szafranski K."/>
            <person name="Schliwa M."/>
        </authorList>
    </citation>
    <scope>NUCLEOTIDE SEQUENCE [LARGE SCALE GENOMIC DNA]</scope>
</reference>
<dbReference type="AlphaFoldDB" id="X6N6G1"/>
<evidence type="ECO:0000256" key="3">
    <source>
        <dbReference type="ARBA" id="ARBA00022737"/>
    </source>
</evidence>
<feature type="coiled-coil region" evidence="5">
    <location>
        <begin position="111"/>
        <end position="152"/>
    </location>
</feature>
<dbReference type="PANTHER" id="PTHR22998:SF1">
    <property type="entry name" value="NAD(+) HYDROLASE SARM1"/>
    <property type="match status" value="1"/>
</dbReference>
<dbReference type="GO" id="GO:0003953">
    <property type="term" value="F:NAD+ nucleosidase activity"/>
    <property type="evidence" value="ECO:0007669"/>
    <property type="project" value="InterPro"/>
</dbReference>
<feature type="domain" description="SAM" evidence="7">
    <location>
        <begin position="20"/>
        <end position="65"/>
    </location>
</feature>
<evidence type="ECO:0000256" key="4">
    <source>
        <dbReference type="ARBA" id="ARBA00022801"/>
    </source>
</evidence>
<feature type="domain" description="SAM" evidence="7">
    <location>
        <begin position="519"/>
        <end position="583"/>
    </location>
</feature>
<dbReference type="Gene3D" id="1.10.150.50">
    <property type="entry name" value="Transcription Factor, Ets-1"/>
    <property type="match status" value="3"/>
</dbReference>
<gene>
    <name evidence="8" type="ORF">RFI_15685</name>
</gene>
<dbReference type="PROSITE" id="PS50105">
    <property type="entry name" value="SAM_DOMAIN"/>
    <property type="match status" value="3"/>
</dbReference>
<dbReference type="InterPro" id="IPR039184">
    <property type="entry name" value="SARM1"/>
</dbReference>
<dbReference type="Proteomes" id="UP000023152">
    <property type="component" value="Unassembled WGS sequence"/>
</dbReference>
<keyword evidence="5" id="KW-0175">Coiled coil</keyword>
<evidence type="ECO:0000313" key="8">
    <source>
        <dbReference type="EMBL" id="ETO21518.1"/>
    </source>
</evidence>
<accession>X6N6G1</accession>
<evidence type="ECO:0000256" key="2">
    <source>
        <dbReference type="ARBA" id="ARBA00022490"/>
    </source>
</evidence>
<dbReference type="Pfam" id="PF00536">
    <property type="entry name" value="SAM_1"/>
    <property type="match status" value="1"/>
</dbReference>
<evidence type="ECO:0000259" key="7">
    <source>
        <dbReference type="PROSITE" id="PS50105"/>
    </source>
</evidence>
<dbReference type="InterPro" id="IPR013761">
    <property type="entry name" value="SAM/pointed_sf"/>
</dbReference>